<dbReference type="SUPFAM" id="SSF55073">
    <property type="entry name" value="Nucleotide cyclase"/>
    <property type="match status" value="1"/>
</dbReference>
<dbReference type="Proteomes" id="UP000676194">
    <property type="component" value="Chromosome"/>
</dbReference>
<keyword evidence="3" id="KW-0723">Serine/threonine-protein kinase</keyword>
<keyword evidence="7 8" id="KW-0067">ATP-binding</keyword>
<name>A0A8E6B460_9BACT</name>
<evidence type="ECO:0000256" key="6">
    <source>
        <dbReference type="ARBA" id="ARBA00022777"/>
    </source>
</evidence>
<dbReference type="GO" id="GO:0005524">
    <property type="term" value="F:ATP binding"/>
    <property type="evidence" value="ECO:0007669"/>
    <property type="project" value="UniProtKB-UniRule"/>
</dbReference>
<keyword evidence="5 8" id="KW-0547">Nucleotide-binding</keyword>
<evidence type="ECO:0000313" key="12">
    <source>
        <dbReference type="EMBL" id="QVL30243.1"/>
    </source>
</evidence>
<dbReference type="InterPro" id="IPR017441">
    <property type="entry name" value="Protein_kinase_ATP_BS"/>
</dbReference>
<evidence type="ECO:0000256" key="8">
    <source>
        <dbReference type="PROSITE-ProRule" id="PRU10141"/>
    </source>
</evidence>
<dbReference type="FunFam" id="1.10.510.10:FF:000021">
    <property type="entry name" value="Serine/threonine protein kinase"/>
    <property type="match status" value="1"/>
</dbReference>
<dbReference type="Pfam" id="PF00069">
    <property type="entry name" value="Pkinase"/>
    <property type="match status" value="1"/>
</dbReference>
<dbReference type="Gene3D" id="1.10.510.10">
    <property type="entry name" value="Transferase(Phosphotransferase) domain 1"/>
    <property type="match status" value="1"/>
</dbReference>
<dbReference type="InterPro" id="IPR000719">
    <property type="entry name" value="Prot_kinase_dom"/>
</dbReference>
<feature type="region of interest" description="Disordered" evidence="9">
    <location>
        <begin position="1"/>
        <end position="21"/>
    </location>
</feature>
<sequence>MADTDETAHYPGKTPEQLDDNEQLPLLIGRYHVRRILGKGGFGVVYLAMDEQLQRSVAIKVPHKERISSSDDAAAYLAEARTVANLDHPNIVPVHDVGNTAEYPCFIVSKYIQGATLSQKLESSRPTFQDSAELIATIAEAIHYAHRKNLVHRDIKPSNILIDETNKPFVVDFGLALKEENLGKGQKFAGTPAYMSPEQARGEGHRVDGRSDIFSLGIVFYEMLLGRRPFKADTQAELLEQITNFEPRPPRQVDDGIPKELERICLKALSKRASDRYTTAKDMAEDLRHFLGNLDSEVLPKVEIANPVPSPGGKTSQPLESSDLRSKVVRGTYFFADFKGFTERVRILEKTAGPQAAAEMKRKVASYIEGAFDRLKNHIDPANYSLIDTAGDGFFYHFRIALDAYRIAESLNRITGDHNSDVADNLAEHKFRTGASTGEAAWDGGKPVGHVVNTASRLQSASMGGDFVIDRSTFNELPLEIQKQFGPPEVIRDKHAKSYDVYRTAFGDQLVPLPALDPGIGSTISPSSKTVPSSGPRSDSQLLKIVLNAGNARNPRY</sequence>
<accession>A0A8E6B460</accession>
<feature type="domain" description="Protein kinase" evidence="10">
    <location>
        <begin position="31"/>
        <end position="291"/>
    </location>
</feature>
<comment type="subcellular location">
    <subcellularLocation>
        <location evidence="1">Membrane</location>
        <topology evidence="1">Single-pass membrane protein</topology>
    </subcellularLocation>
</comment>
<gene>
    <name evidence="12" type="ORF">KIH39_15425</name>
</gene>
<dbReference type="EC" id="2.7.11.1" evidence="2"/>
<evidence type="ECO:0000313" key="13">
    <source>
        <dbReference type="Proteomes" id="UP000676194"/>
    </source>
</evidence>
<proteinExistence type="predicted"/>
<dbReference type="GO" id="GO:0004016">
    <property type="term" value="F:adenylate cyclase activity"/>
    <property type="evidence" value="ECO:0007669"/>
    <property type="project" value="UniProtKB-ARBA"/>
</dbReference>
<evidence type="ECO:0000256" key="9">
    <source>
        <dbReference type="SAM" id="MobiDB-lite"/>
    </source>
</evidence>
<dbReference type="Gene3D" id="3.30.200.20">
    <property type="entry name" value="Phosphorylase Kinase, domain 1"/>
    <property type="match status" value="1"/>
</dbReference>
<protein>
    <recommendedName>
        <fullName evidence="2">non-specific serine/threonine protein kinase</fullName>
        <ecNumber evidence="2">2.7.11.1</ecNumber>
    </recommendedName>
</protein>
<evidence type="ECO:0000256" key="1">
    <source>
        <dbReference type="ARBA" id="ARBA00004167"/>
    </source>
</evidence>
<dbReference type="GO" id="GO:0004674">
    <property type="term" value="F:protein serine/threonine kinase activity"/>
    <property type="evidence" value="ECO:0007669"/>
    <property type="project" value="UniProtKB-KW"/>
</dbReference>
<reference evidence="12" key="1">
    <citation type="submission" date="2021-05" db="EMBL/GenBank/DDBJ databases">
        <title>Complete genome sequence of the cellulolytic planctomycete Telmatocola sphagniphila SP2T and characterization of the first cellulase from planctomycetes.</title>
        <authorList>
            <person name="Rakitin A.L."/>
            <person name="Beletsky A.V."/>
            <person name="Naumoff D.G."/>
            <person name="Kulichevskaya I.S."/>
            <person name="Mardanov A.V."/>
            <person name="Ravin N.V."/>
            <person name="Dedysh S.N."/>
        </authorList>
    </citation>
    <scope>NUCLEOTIDE SEQUENCE</scope>
    <source>
        <strain evidence="12">SP2T</strain>
    </source>
</reference>
<evidence type="ECO:0000256" key="4">
    <source>
        <dbReference type="ARBA" id="ARBA00022679"/>
    </source>
</evidence>
<dbReference type="AlphaFoldDB" id="A0A8E6B460"/>
<dbReference type="Gene3D" id="3.30.70.1230">
    <property type="entry name" value="Nucleotide cyclase"/>
    <property type="match status" value="1"/>
</dbReference>
<dbReference type="RefSeq" id="WP_213494120.1">
    <property type="nucleotide sequence ID" value="NZ_CP074694.1"/>
</dbReference>
<dbReference type="PROSITE" id="PS50011">
    <property type="entry name" value="PROTEIN_KINASE_DOM"/>
    <property type="match status" value="1"/>
</dbReference>
<dbReference type="GO" id="GO:0016020">
    <property type="term" value="C:membrane"/>
    <property type="evidence" value="ECO:0007669"/>
    <property type="project" value="UniProtKB-SubCell"/>
</dbReference>
<evidence type="ECO:0000256" key="2">
    <source>
        <dbReference type="ARBA" id="ARBA00012513"/>
    </source>
</evidence>
<evidence type="ECO:0000259" key="11">
    <source>
        <dbReference type="PROSITE" id="PS50125"/>
    </source>
</evidence>
<evidence type="ECO:0000256" key="3">
    <source>
        <dbReference type="ARBA" id="ARBA00022527"/>
    </source>
</evidence>
<dbReference type="PANTHER" id="PTHR43289:SF6">
    <property type="entry name" value="SERINE_THREONINE-PROTEIN KINASE NEKL-3"/>
    <property type="match status" value="1"/>
</dbReference>
<evidence type="ECO:0000259" key="10">
    <source>
        <dbReference type="PROSITE" id="PS50011"/>
    </source>
</evidence>
<dbReference type="EMBL" id="CP074694">
    <property type="protein sequence ID" value="QVL30243.1"/>
    <property type="molecule type" value="Genomic_DNA"/>
</dbReference>
<keyword evidence="6 12" id="KW-0418">Kinase</keyword>
<dbReference type="SMART" id="SM00220">
    <property type="entry name" value="S_TKc"/>
    <property type="match status" value="1"/>
</dbReference>
<keyword evidence="13" id="KW-1185">Reference proteome</keyword>
<dbReference type="GO" id="GO:0035556">
    <property type="term" value="P:intracellular signal transduction"/>
    <property type="evidence" value="ECO:0007669"/>
    <property type="project" value="InterPro"/>
</dbReference>
<dbReference type="InterPro" id="IPR001054">
    <property type="entry name" value="A/G_cyclase"/>
</dbReference>
<keyword evidence="4" id="KW-0808">Transferase</keyword>
<dbReference type="KEGG" id="tsph:KIH39_15425"/>
<dbReference type="PROSITE" id="PS00107">
    <property type="entry name" value="PROTEIN_KINASE_ATP"/>
    <property type="match status" value="1"/>
</dbReference>
<dbReference type="PANTHER" id="PTHR43289">
    <property type="entry name" value="MITOGEN-ACTIVATED PROTEIN KINASE KINASE KINASE 20-RELATED"/>
    <property type="match status" value="1"/>
</dbReference>
<dbReference type="InterPro" id="IPR029787">
    <property type="entry name" value="Nucleotide_cyclase"/>
</dbReference>
<dbReference type="CDD" id="cd14014">
    <property type="entry name" value="STKc_PknB_like"/>
    <property type="match status" value="1"/>
</dbReference>
<dbReference type="SUPFAM" id="SSF56112">
    <property type="entry name" value="Protein kinase-like (PK-like)"/>
    <property type="match status" value="1"/>
</dbReference>
<dbReference type="GO" id="GO:0009190">
    <property type="term" value="P:cyclic nucleotide biosynthetic process"/>
    <property type="evidence" value="ECO:0007669"/>
    <property type="project" value="InterPro"/>
</dbReference>
<organism evidence="12 13">
    <name type="scientific">Telmatocola sphagniphila</name>
    <dbReference type="NCBI Taxonomy" id="1123043"/>
    <lineage>
        <taxon>Bacteria</taxon>
        <taxon>Pseudomonadati</taxon>
        <taxon>Planctomycetota</taxon>
        <taxon>Planctomycetia</taxon>
        <taxon>Gemmatales</taxon>
        <taxon>Gemmataceae</taxon>
    </lineage>
</organism>
<dbReference type="PROSITE" id="PS00108">
    <property type="entry name" value="PROTEIN_KINASE_ST"/>
    <property type="match status" value="1"/>
</dbReference>
<evidence type="ECO:0000256" key="5">
    <source>
        <dbReference type="ARBA" id="ARBA00022741"/>
    </source>
</evidence>
<dbReference type="PROSITE" id="PS50125">
    <property type="entry name" value="GUANYLATE_CYCLASE_2"/>
    <property type="match status" value="1"/>
</dbReference>
<evidence type="ECO:0000256" key="7">
    <source>
        <dbReference type="ARBA" id="ARBA00022840"/>
    </source>
</evidence>
<feature type="domain" description="Guanylate cyclase" evidence="11">
    <location>
        <begin position="332"/>
        <end position="459"/>
    </location>
</feature>
<dbReference type="InterPro" id="IPR008271">
    <property type="entry name" value="Ser/Thr_kinase_AS"/>
</dbReference>
<feature type="binding site" evidence="8">
    <location>
        <position position="60"/>
    </location>
    <ligand>
        <name>ATP</name>
        <dbReference type="ChEBI" id="CHEBI:30616"/>
    </ligand>
</feature>
<dbReference type="InterPro" id="IPR011009">
    <property type="entry name" value="Kinase-like_dom_sf"/>
</dbReference>